<comment type="caution">
    <text evidence="5">The sequence shown here is derived from an EMBL/GenBank/DDBJ whole genome shotgun (WGS) entry which is preliminary data.</text>
</comment>
<feature type="region of interest" description="Disordered" evidence="4">
    <location>
        <begin position="185"/>
        <end position="226"/>
    </location>
</feature>
<evidence type="ECO:0000256" key="4">
    <source>
        <dbReference type="SAM" id="MobiDB-lite"/>
    </source>
</evidence>
<evidence type="ECO:0000256" key="1">
    <source>
        <dbReference type="ARBA" id="ARBA00009885"/>
    </source>
</evidence>
<organism evidence="5 6">
    <name type="scientific">Pyrocoelia pectoralis</name>
    <dbReference type="NCBI Taxonomy" id="417401"/>
    <lineage>
        <taxon>Eukaryota</taxon>
        <taxon>Metazoa</taxon>
        <taxon>Ecdysozoa</taxon>
        <taxon>Arthropoda</taxon>
        <taxon>Hexapoda</taxon>
        <taxon>Insecta</taxon>
        <taxon>Pterygota</taxon>
        <taxon>Neoptera</taxon>
        <taxon>Endopterygota</taxon>
        <taxon>Coleoptera</taxon>
        <taxon>Polyphaga</taxon>
        <taxon>Elateriformia</taxon>
        <taxon>Elateroidea</taxon>
        <taxon>Lampyridae</taxon>
        <taxon>Lampyrinae</taxon>
        <taxon>Pyrocoelia</taxon>
    </lineage>
</organism>
<dbReference type="InterPro" id="IPR006735">
    <property type="entry name" value="Rtf2"/>
</dbReference>
<evidence type="ECO:0000256" key="3">
    <source>
        <dbReference type="ARBA" id="ARBA00030367"/>
    </source>
</evidence>
<gene>
    <name evidence="5" type="ORF">RI129_005859</name>
</gene>
<sequence>MGCDGGTIPRRDELVRVKKKPETKDKDFELAFQWRCCHLSQQILQSPIVMCGLGFLYNKIALIEGLLNRATLPQGVKHIKSLKDVKNLNLTPNPEYKSNDEKKEGGVDTRSAPYICPVTGIEITGKYRFVALWSCGCVFSERSLKEIAGNICHKCQKEFKNEDVVVLNGNEEDLVTMKRNMEKRQLKQKQEKEKKLAPKPATVVSTTESASTSNGTSNGIKSDNVPQIAPNAAVRGVVKREGGTEILKEKAKKVKKDYSVAKDPQASDVYKSIFTTHSSEKQQNRAHWITYNPFYN</sequence>
<evidence type="ECO:0000313" key="6">
    <source>
        <dbReference type="Proteomes" id="UP001329430"/>
    </source>
</evidence>
<dbReference type="GO" id="GO:0005634">
    <property type="term" value="C:nucleus"/>
    <property type="evidence" value="ECO:0007669"/>
    <property type="project" value="TreeGrafter"/>
</dbReference>
<proteinExistence type="inferred from homology"/>
<reference evidence="5 6" key="1">
    <citation type="journal article" date="2024" name="Insects">
        <title>An Improved Chromosome-Level Genome Assembly of the Firefly Pyrocoelia pectoralis.</title>
        <authorList>
            <person name="Fu X."/>
            <person name="Meyer-Rochow V.B."/>
            <person name="Ballantyne L."/>
            <person name="Zhu X."/>
        </authorList>
    </citation>
    <scope>NUCLEOTIDE SEQUENCE [LARGE SCALE GENOMIC DNA]</scope>
    <source>
        <strain evidence="5">XCY_ONT2</strain>
    </source>
</reference>
<protein>
    <recommendedName>
        <fullName evidence="2">Replication termination factor 2</fullName>
    </recommendedName>
    <alternativeName>
        <fullName evidence="3">Replication termination factor 2 domain-containing protein 1</fullName>
    </alternativeName>
</protein>
<dbReference type="GO" id="GO:0006274">
    <property type="term" value="P:DNA replication termination"/>
    <property type="evidence" value="ECO:0007669"/>
    <property type="project" value="TreeGrafter"/>
</dbReference>
<dbReference type="Pfam" id="PF04641">
    <property type="entry name" value="Rtf2"/>
    <property type="match status" value="1"/>
</dbReference>
<name>A0AAN7VE63_9COLE</name>
<dbReference type="CDD" id="cd16653">
    <property type="entry name" value="RING-like_Rtf2"/>
    <property type="match status" value="1"/>
</dbReference>
<dbReference type="PANTHER" id="PTHR12775">
    <property type="entry name" value="PROTEIN C20ORF43 HOMOLOG"/>
    <property type="match status" value="1"/>
</dbReference>
<evidence type="ECO:0000256" key="2">
    <source>
        <dbReference type="ARBA" id="ARBA00015157"/>
    </source>
</evidence>
<feature type="compositionally biased region" description="Low complexity" evidence="4">
    <location>
        <begin position="198"/>
        <end position="213"/>
    </location>
</feature>
<keyword evidence="6" id="KW-1185">Reference proteome</keyword>
<feature type="compositionally biased region" description="Polar residues" evidence="4">
    <location>
        <begin position="214"/>
        <end position="225"/>
    </location>
</feature>
<dbReference type="PANTHER" id="PTHR12775:SF0">
    <property type="entry name" value="REPLICATION TERMINATION FACTOR 2"/>
    <property type="match status" value="1"/>
</dbReference>
<dbReference type="Proteomes" id="UP001329430">
    <property type="component" value="Chromosome 4"/>
</dbReference>
<dbReference type="EMBL" id="JAVRBK010000004">
    <property type="protein sequence ID" value="KAK5644559.1"/>
    <property type="molecule type" value="Genomic_DNA"/>
</dbReference>
<dbReference type="AlphaFoldDB" id="A0AAN7VE63"/>
<dbReference type="InterPro" id="IPR027799">
    <property type="entry name" value="Rtf2_RING-finger"/>
</dbReference>
<feature type="compositionally biased region" description="Basic and acidic residues" evidence="4">
    <location>
        <begin position="185"/>
        <end position="196"/>
    </location>
</feature>
<accession>A0AAN7VE63</accession>
<comment type="similarity">
    <text evidence="1">Belongs to the rtf2 family.</text>
</comment>
<evidence type="ECO:0000313" key="5">
    <source>
        <dbReference type="EMBL" id="KAK5644559.1"/>
    </source>
</evidence>